<dbReference type="KEGG" id="cars:E1B03_11105"/>
<dbReference type="AlphaFoldDB" id="A0A4P6WLQ6"/>
<gene>
    <name evidence="1" type="ORF">E1B03_11105</name>
</gene>
<protein>
    <submittedName>
        <fullName evidence="1">AlpA family phage regulatory protein</fullName>
    </submittedName>
</protein>
<reference evidence="1 2" key="1">
    <citation type="submission" date="2019-03" db="EMBL/GenBank/DDBJ databases">
        <title>Complete genome sequence of an arsenate-respiring bacteria, Citrobacter sp. LY-1.</title>
        <authorList>
            <person name="Wang H."/>
            <person name="Liu Y."/>
            <person name="Li Q."/>
            <person name="Huang J."/>
        </authorList>
    </citation>
    <scope>NUCLEOTIDE SEQUENCE [LARGE SCALE GENOMIC DNA]</scope>
    <source>
        <strain evidence="1 2">LY-1</strain>
    </source>
</reference>
<sequence>MKKFIEPTPEQRRHLLNEYGVPYDRIVREKERRDITSLCRSSAWEMEQNEAYPQRRKIGKAGAGWLLSDLLHWLRNLDR</sequence>
<dbReference type="Proteomes" id="UP000293850">
    <property type="component" value="Chromosome"/>
</dbReference>
<proteinExistence type="predicted"/>
<dbReference type="InterPro" id="IPR010260">
    <property type="entry name" value="AlpA"/>
</dbReference>
<evidence type="ECO:0000313" key="2">
    <source>
        <dbReference type="Proteomes" id="UP000293850"/>
    </source>
</evidence>
<name>A0A4P6WLQ6_9ENTR</name>
<organism evidence="1 2">
    <name type="scientific">Citrobacter arsenatis</name>
    <dbReference type="NCBI Taxonomy" id="2546350"/>
    <lineage>
        <taxon>Bacteria</taxon>
        <taxon>Pseudomonadati</taxon>
        <taxon>Pseudomonadota</taxon>
        <taxon>Gammaproteobacteria</taxon>
        <taxon>Enterobacterales</taxon>
        <taxon>Enterobacteriaceae</taxon>
        <taxon>Citrobacter</taxon>
    </lineage>
</organism>
<accession>A0A4P6WLQ6</accession>
<dbReference type="RefSeq" id="WP_133086198.1">
    <property type="nucleotide sequence ID" value="NZ_CP037864.1"/>
</dbReference>
<dbReference type="EMBL" id="CP037864">
    <property type="protein sequence ID" value="QBM22946.1"/>
    <property type="molecule type" value="Genomic_DNA"/>
</dbReference>
<dbReference type="Pfam" id="PF05930">
    <property type="entry name" value="Phage_AlpA"/>
    <property type="match status" value="1"/>
</dbReference>
<evidence type="ECO:0000313" key="1">
    <source>
        <dbReference type="EMBL" id="QBM22946.1"/>
    </source>
</evidence>
<keyword evidence="2" id="KW-1185">Reference proteome</keyword>